<reference evidence="1 2" key="1">
    <citation type="submission" date="2018-08" db="EMBL/GenBank/DDBJ databases">
        <title>Linezolid Resistance in Mycobacterium abscessus: MIC Distribution and Comprehensive Investigation of Resistance Mechanisms.</title>
        <authorList>
            <person name="Ye M."/>
            <person name="Xu L."/>
            <person name="Zou Y."/>
            <person name="Li B."/>
            <person name="Guo Q."/>
            <person name="Zhang Y."/>
            <person name="Zhan M."/>
            <person name="Xu B."/>
            <person name="Yu F."/>
            <person name="Zhang Z."/>
            <person name="Chu H."/>
        </authorList>
    </citation>
    <scope>NUCLEOTIDE SEQUENCE [LARGE SCALE GENOMIC DNA]</scope>
    <source>
        <strain evidence="1 2">G143</strain>
    </source>
</reference>
<dbReference type="Gene3D" id="3.40.50.620">
    <property type="entry name" value="HUPs"/>
    <property type="match status" value="1"/>
</dbReference>
<dbReference type="InterPro" id="IPR014729">
    <property type="entry name" value="Rossmann-like_a/b/a_fold"/>
</dbReference>
<dbReference type="EMBL" id="QXBN01000023">
    <property type="protein sequence ID" value="RIT32716.1"/>
    <property type="molecule type" value="Genomic_DNA"/>
</dbReference>
<dbReference type="SUPFAM" id="SSF57938">
    <property type="entry name" value="DnaJ/Hsp40 cysteine-rich domain"/>
    <property type="match status" value="1"/>
</dbReference>
<organism evidence="1 2">
    <name type="scientific">Mycobacteroides abscessus</name>
    <dbReference type="NCBI Taxonomy" id="36809"/>
    <lineage>
        <taxon>Bacteria</taxon>
        <taxon>Bacillati</taxon>
        <taxon>Actinomycetota</taxon>
        <taxon>Actinomycetes</taxon>
        <taxon>Mycobacteriales</taxon>
        <taxon>Mycobacteriaceae</taxon>
        <taxon>Mycobacteroides</taxon>
    </lineage>
</organism>
<dbReference type="RefSeq" id="WP_100520498.1">
    <property type="nucleotide sequence ID" value="NZ_QXBN01000023.1"/>
</dbReference>
<proteinExistence type="predicted"/>
<evidence type="ECO:0000313" key="2">
    <source>
        <dbReference type="Proteomes" id="UP000284557"/>
    </source>
</evidence>
<gene>
    <name evidence="1" type="ORF">D2E76_23175</name>
</gene>
<dbReference type="Proteomes" id="UP000284557">
    <property type="component" value="Unassembled WGS sequence"/>
</dbReference>
<comment type="caution">
    <text evidence="1">The sequence shown here is derived from an EMBL/GenBank/DDBJ whole genome shotgun (WGS) entry which is preliminary data.</text>
</comment>
<dbReference type="SUPFAM" id="SSF52402">
    <property type="entry name" value="Adenine nucleotide alpha hydrolases-like"/>
    <property type="match status" value="1"/>
</dbReference>
<name>A0ABD7HIP8_9MYCO</name>
<evidence type="ECO:0008006" key="3">
    <source>
        <dbReference type="Google" id="ProtNLM"/>
    </source>
</evidence>
<accession>A0ABD7HIP8</accession>
<protein>
    <recommendedName>
        <fullName evidence="3">Bacteriophage protein</fullName>
    </recommendedName>
</protein>
<evidence type="ECO:0000313" key="1">
    <source>
        <dbReference type="EMBL" id="RIT32716.1"/>
    </source>
</evidence>
<sequence length="380" mass="42117">MTTVPSIRVLSLGAGVQSTVLALMACDGTLPGLDAAVFADTGWEPPAVYEQVDRLAAELARVDIPLHRVSSGNLRADTLDPAHRFVSVPWFTLAPKATEVPVYGVCAPCGGSGRGPSDEPDSCSVCGGDGRGSIVGTRLATATERHGMGRRQCTSEYKLKPIKVKVRELLGYPHPTPVPRDVFAEQWIGFSTDEIHRVRDRLDVNYSRPRYPLLDLGMSRKDCQRWLERAGWGHTAKSACIGCPFHGNAQWRHMYERRDICATCNHPRDDHWRGFDEPKACAHLYNRDQPEEIADLCMCKRFHSLWDDAVDFDRRIRKGGASANPLDGEAFLHRSRVPLDLAPIDRVTRAEYADMQLDLFEDGDPDSCSPYGCRSGGEVA</sequence>
<dbReference type="AlphaFoldDB" id="A0ABD7HIP8"/>
<dbReference type="InterPro" id="IPR036410">
    <property type="entry name" value="HSP_DnaJ_Cys-rich_dom_sf"/>
</dbReference>